<gene>
    <name evidence="3" type="ORF">H1S06_01790</name>
</gene>
<reference evidence="3 4" key="1">
    <citation type="submission" date="2020-07" db="EMBL/GenBank/DDBJ databases">
        <title>Bacterium isolated from marien macroalgae.</title>
        <authorList>
            <person name="Zhu K."/>
            <person name="Lu D."/>
            <person name="Du Z."/>
        </authorList>
    </citation>
    <scope>NUCLEOTIDE SEQUENCE [LARGE SCALE GENOMIC DNA]</scope>
    <source>
        <strain evidence="3 4">3-1745</strain>
    </source>
</reference>
<organism evidence="3 4">
    <name type="scientific">Marinobacterium marinum</name>
    <dbReference type="NCBI Taxonomy" id="2756129"/>
    <lineage>
        <taxon>Bacteria</taxon>
        <taxon>Pseudomonadati</taxon>
        <taxon>Pseudomonadota</taxon>
        <taxon>Gammaproteobacteria</taxon>
        <taxon>Oceanospirillales</taxon>
        <taxon>Oceanospirillaceae</taxon>
        <taxon>Marinobacterium</taxon>
    </lineage>
</organism>
<evidence type="ECO:0000259" key="2">
    <source>
        <dbReference type="SMART" id="SM00471"/>
    </source>
</evidence>
<keyword evidence="3" id="KW-0378">Hydrolase</keyword>
<name>A0A7W1WVQ3_9GAMM</name>
<protein>
    <submittedName>
        <fullName evidence="3">Bifunctional (P)ppGpp synthetase/guanosine-3',5'-bis(Diphosphate) 3'-pyrophosphohydrolase</fullName>
    </submittedName>
</protein>
<feature type="region of interest" description="Disordered" evidence="1">
    <location>
        <begin position="1"/>
        <end position="21"/>
    </location>
</feature>
<dbReference type="Gene3D" id="1.10.3210.10">
    <property type="entry name" value="Hypothetical protein af1432"/>
    <property type="match status" value="1"/>
</dbReference>
<feature type="compositionally biased region" description="Basic and acidic residues" evidence="1">
    <location>
        <begin position="1"/>
        <end position="10"/>
    </location>
</feature>
<evidence type="ECO:0000313" key="3">
    <source>
        <dbReference type="EMBL" id="MBA4501100.1"/>
    </source>
</evidence>
<dbReference type="GO" id="GO:0008893">
    <property type="term" value="F:guanosine-3',5'-bis(diphosphate) 3'-diphosphatase activity"/>
    <property type="evidence" value="ECO:0007669"/>
    <property type="project" value="TreeGrafter"/>
</dbReference>
<proteinExistence type="predicted"/>
<dbReference type="InterPro" id="IPR052194">
    <property type="entry name" value="MESH1"/>
</dbReference>
<dbReference type="SUPFAM" id="SSF109604">
    <property type="entry name" value="HD-domain/PDEase-like"/>
    <property type="match status" value="1"/>
</dbReference>
<evidence type="ECO:0000313" key="4">
    <source>
        <dbReference type="Proteomes" id="UP000538931"/>
    </source>
</evidence>
<dbReference type="PANTHER" id="PTHR46246:SF1">
    <property type="entry name" value="GUANOSINE-3',5'-BIS(DIPHOSPHATE) 3'-PYROPHOSPHOHYDROLASE MESH1"/>
    <property type="match status" value="1"/>
</dbReference>
<comment type="caution">
    <text evidence="3">The sequence shown here is derived from an EMBL/GenBank/DDBJ whole genome shotgun (WGS) entry which is preliminary data.</text>
</comment>
<accession>A0A7W1WVQ3</accession>
<dbReference type="AlphaFoldDB" id="A0A7W1WVQ3"/>
<feature type="domain" description="HD/PDEase" evidence="2">
    <location>
        <begin position="92"/>
        <end position="201"/>
    </location>
</feature>
<dbReference type="InterPro" id="IPR003607">
    <property type="entry name" value="HD/PDEase_dom"/>
</dbReference>
<dbReference type="EMBL" id="JACEMT010000032">
    <property type="protein sequence ID" value="MBA4501100.1"/>
    <property type="molecule type" value="Genomic_DNA"/>
</dbReference>
<dbReference type="Pfam" id="PF13328">
    <property type="entry name" value="HD_4"/>
    <property type="match status" value="1"/>
</dbReference>
<dbReference type="SMART" id="SM00471">
    <property type="entry name" value="HDc"/>
    <property type="match status" value="1"/>
</dbReference>
<dbReference type="RefSeq" id="WP_181736611.1">
    <property type="nucleotide sequence ID" value="NZ_JACEMT010000032.1"/>
</dbReference>
<dbReference type="Proteomes" id="UP000538931">
    <property type="component" value="Unassembled WGS sequence"/>
</dbReference>
<sequence>MSAQDDEHSFENLSDLLGPDENLTSARPDLFETVAPTSSYVPTKKAGLGFDSRATQPSGSLVLLDTEHEGPCLRQIREYALDAHAGQQRRYTTEPYWKHLSEVAGLVATSSYGSPRALALAWLHDIVEDTSVTLRDIERLFGAPIADGVRCLTGSANPTIGREERKRRDRQRLAAGDAEVHTVKLADIASNLASIGRFDPEFALGGYLEEKRLEVGVLTQGDASLKKLVRTLWADARRMAEES</sequence>
<dbReference type="PANTHER" id="PTHR46246">
    <property type="entry name" value="GUANOSINE-3',5'-BIS(DIPHOSPHATE) 3'-PYROPHOSPHOHYDROLASE MESH1"/>
    <property type="match status" value="1"/>
</dbReference>
<evidence type="ECO:0000256" key="1">
    <source>
        <dbReference type="SAM" id="MobiDB-lite"/>
    </source>
</evidence>
<keyword evidence="4" id="KW-1185">Reference proteome</keyword>